<evidence type="ECO:0000256" key="7">
    <source>
        <dbReference type="SAM" id="Phobius"/>
    </source>
</evidence>
<dbReference type="EMBL" id="CP159218">
    <property type="protein sequence ID" value="XCG62396.1"/>
    <property type="molecule type" value="Genomic_DNA"/>
</dbReference>
<dbReference type="Pfam" id="PF01435">
    <property type="entry name" value="Peptidase_M48"/>
    <property type="match status" value="1"/>
</dbReference>
<comment type="similarity">
    <text evidence="6">Belongs to the peptidase M48 family.</text>
</comment>
<dbReference type="CDD" id="cd07326">
    <property type="entry name" value="M56_BlaR1_MecR1_like"/>
    <property type="match status" value="1"/>
</dbReference>
<evidence type="ECO:0000256" key="6">
    <source>
        <dbReference type="RuleBase" id="RU003983"/>
    </source>
</evidence>
<evidence type="ECO:0000256" key="2">
    <source>
        <dbReference type="ARBA" id="ARBA00022723"/>
    </source>
</evidence>
<sequence>MSSLPAPVLATALAVAGVAAAAPGSILLARARWVSRAPTAALLLWQAVCLCAGLSLTGAALVMATEPLGRQLPPAFATGVRNLLTGNGFRGLDGARIVLFVMAVAFAGHLLTVLLVTIVRAQRRRRQHRAVLDLISGPSGAQDAAVRVLDEQAPLAWTVPGRRSRLVLTAGLMDLLTDRQLLAVLAHERAHLSVRHDLLLVPFQAWATALPVPGMRAARVAVRALVEMQADDLAARTVGPQTVASAIAAVVLADSGDPTKNVQLGDPGSSAAWTAGADSTVAARVRRLQPPHPLPRWGSLLVVVAALLLLAVPTIALFVGWR</sequence>
<evidence type="ECO:0000256" key="5">
    <source>
        <dbReference type="ARBA" id="ARBA00023049"/>
    </source>
</evidence>
<feature type="transmembrane region" description="Helical" evidence="7">
    <location>
        <begin position="6"/>
        <end position="29"/>
    </location>
</feature>
<gene>
    <name evidence="9" type="ORF">ABLG96_14185</name>
</gene>
<keyword evidence="1 6" id="KW-0645">Protease</keyword>
<dbReference type="PANTHER" id="PTHR34978">
    <property type="entry name" value="POSSIBLE SENSOR-TRANSDUCER PROTEIN BLAR"/>
    <property type="match status" value="1"/>
</dbReference>
<dbReference type="InterPro" id="IPR001915">
    <property type="entry name" value="Peptidase_M48"/>
</dbReference>
<organism evidence="9">
    <name type="scientific">Nakamurella sp. A5-74</name>
    <dbReference type="NCBI Taxonomy" id="3158264"/>
    <lineage>
        <taxon>Bacteria</taxon>
        <taxon>Bacillati</taxon>
        <taxon>Actinomycetota</taxon>
        <taxon>Actinomycetes</taxon>
        <taxon>Nakamurellales</taxon>
        <taxon>Nakamurellaceae</taxon>
        <taxon>Nakamurella</taxon>
    </lineage>
</organism>
<proteinExistence type="inferred from homology"/>
<evidence type="ECO:0000259" key="8">
    <source>
        <dbReference type="Pfam" id="PF01435"/>
    </source>
</evidence>
<keyword evidence="7" id="KW-1133">Transmembrane helix</keyword>
<evidence type="ECO:0000256" key="1">
    <source>
        <dbReference type="ARBA" id="ARBA00022670"/>
    </source>
</evidence>
<dbReference type="AlphaFoldDB" id="A0AAU8DKW3"/>
<feature type="transmembrane region" description="Helical" evidence="7">
    <location>
        <begin position="41"/>
        <end position="64"/>
    </location>
</feature>
<protein>
    <submittedName>
        <fullName evidence="9">M56 family metallopeptidase</fullName>
    </submittedName>
</protein>
<dbReference type="InterPro" id="IPR052173">
    <property type="entry name" value="Beta-lactam_resp_regulator"/>
</dbReference>
<keyword evidence="4 6" id="KW-0862">Zinc</keyword>
<dbReference type="GO" id="GO:0006508">
    <property type="term" value="P:proteolysis"/>
    <property type="evidence" value="ECO:0007669"/>
    <property type="project" value="UniProtKB-KW"/>
</dbReference>
<keyword evidence="3 6" id="KW-0378">Hydrolase</keyword>
<keyword evidence="7" id="KW-0472">Membrane</keyword>
<keyword evidence="7" id="KW-0812">Transmembrane</keyword>
<feature type="transmembrane region" description="Helical" evidence="7">
    <location>
        <begin position="297"/>
        <end position="321"/>
    </location>
</feature>
<evidence type="ECO:0000313" key="9">
    <source>
        <dbReference type="EMBL" id="XCG62396.1"/>
    </source>
</evidence>
<dbReference type="GO" id="GO:0046872">
    <property type="term" value="F:metal ion binding"/>
    <property type="evidence" value="ECO:0007669"/>
    <property type="project" value="UniProtKB-KW"/>
</dbReference>
<keyword evidence="2" id="KW-0479">Metal-binding</keyword>
<reference evidence="9" key="1">
    <citation type="submission" date="2024-05" db="EMBL/GenBank/DDBJ databases">
        <authorList>
            <person name="Cai S.Y."/>
            <person name="Jin L.M."/>
            <person name="Li H.R."/>
        </authorList>
    </citation>
    <scope>NUCLEOTIDE SEQUENCE</scope>
    <source>
        <strain evidence="9">A5-74</strain>
    </source>
</reference>
<accession>A0AAU8DKW3</accession>
<dbReference type="RefSeq" id="WP_353648011.1">
    <property type="nucleotide sequence ID" value="NZ_CP159218.1"/>
</dbReference>
<evidence type="ECO:0000256" key="4">
    <source>
        <dbReference type="ARBA" id="ARBA00022833"/>
    </source>
</evidence>
<name>A0AAU8DKW3_9ACTN</name>
<dbReference type="GO" id="GO:0004222">
    <property type="term" value="F:metalloendopeptidase activity"/>
    <property type="evidence" value="ECO:0007669"/>
    <property type="project" value="InterPro"/>
</dbReference>
<keyword evidence="5 6" id="KW-0482">Metalloprotease</keyword>
<dbReference type="PANTHER" id="PTHR34978:SF3">
    <property type="entry name" value="SLR0241 PROTEIN"/>
    <property type="match status" value="1"/>
</dbReference>
<evidence type="ECO:0000256" key="3">
    <source>
        <dbReference type="ARBA" id="ARBA00022801"/>
    </source>
</evidence>
<feature type="domain" description="Peptidase M48" evidence="8">
    <location>
        <begin position="123"/>
        <end position="210"/>
    </location>
</feature>
<feature type="transmembrane region" description="Helical" evidence="7">
    <location>
        <begin position="97"/>
        <end position="119"/>
    </location>
</feature>
<dbReference type="Gene3D" id="3.30.2010.10">
    <property type="entry name" value="Metalloproteases ('zincins'), catalytic domain"/>
    <property type="match status" value="1"/>
</dbReference>
<comment type="cofactor">
    <cofactor evidence="6">
        <name>Zn(2+)</name>
        <dbReference type="ChEBI" id="CHEBI:29105"/>
    </cofactor>
    <text evidence="6">Binds 1 zinc ion per subunit.</text>
</comment>